<dbReference type="PANTHER" id="PTHR33794">
    <property type="entry name" value="BACILLOLYSIN"/>
    <property type="match status" value="1"/>
</dbReference>
<dbReference type="Pfam" id="PF07504">
    <property type="entry name" value="FTP"/>
    <property type="match status" value="1"/>
</dbReference>
<proteinExistence type="inferred from homology"/>
<gene>
    <name evidence="12" type="ORF">PPSIR1_20244</name>
</gene>
<dbReference type="InterPro" id="IPR050728">
    <property type="entry name" value="Zinc_Metalloprotease_M4"/>
</dbReference>
<dbReference type="Proteomes" id="UP000005801">
    <property type="component" value="Unassembled WGS sequence"/>
</dbReference>
<dbReference type="RefSeq" id="WP_006970774.1">
    <property type="nucleotide sequence ID" value="NZ_ABCS01000014.1"/>
</dbReference>
<organism evidence="12 13">
    <name type="scientific">Plesiocystis pacifica SIR-1</name>
    <dbReference type="NCBI Taxonomy" id="391625"/>
    <lineage>
        <taxon>Bacteria</taxon>
        <taxon>Pseudomonadati</taxon>
        <taxon>Myxococcota</taxon>
        <taxon>Polyangia</taxon>
        <taxon>Nannocystales</taxon>
        <taxon>Nannocystaceae</taxon>
        <taxon>Plesiocystis</taxon>
    </lineage>
</organism>
<evidence type="ECO:0000256" key="3">
    <source>
        <dbReference type="ARBA" id="ARBA00022723"/>
    </source>
</evidence>
<feature type="active site" evidence="8">
    <location>
        <position position="395"/>
    </location>
</feature>
<dbReference type="PRINTS" id="PR00730">
    <property type="entry name" value="THERMOLYSIN"/>
</dbReference>
<evidence type="ECO:0000256" key="4">
    <source>
        <dbReference type="ARBA" id="ARBA00022729"/>
    </source>
</evidence>
<dbReference type="GO" id="GO:0006508">
    <property type="term" value="P:proteolysis"/>
    <property type="evidence" value="ECO:0007669"/>
    <property type="project" value="UniProtKB-KW"/>
</dbReference>
<keyword evidence="6" id="KW-0862">Zinc</keyword>
<dbReference type="InterPro" id="IPR027268">
    <property type="entry name" value="Peptidase_M4/M1_CTD_sf"/>
</dbReference>
<dbReference type="InterPro" id="IPR021655">
    <property type="entry name" value="Put_metal-bd"/>
</dbReference>
<evidence type="ECO:0000256" key="5">
    <source>
        <dbReference type="ARBA" id="ARBA00022801"/>
    </source>
</evidence>
<evidence type="ECO:0000313" key="13">
    <source>
        <dbReference type="Proteomes" id="UP000005801"/>
    </source>
</evidence>
<keyword evidence="2 12" id="KW-0645">Protease</keyword>
<dbReference type="PANTHER" id="PTHR33794:SF1">
    <property type="entry name" value="BACILLOLYSIN"/>
    <property type="match status" value="1"/>
</dbReference>
<evidence type="ECO:0000259" key="11">
    <source>
        <dbReference type="Pfam" id="PF07504"/>
    </source>
</evidence>
<evidence type="ECO:0000256" key="6">
    <source>
        <dbReference type="ARBA" id="ARBA00022833"/>
    </source>
</evidence>
<protein>
    <submittedName>
        <fullName evidence="12">Putative neutral zinc metalloprotease</fullName>
    </submittedName>
</protein>
<dbReference type="Pfam" id="PF11617">
    <property type="entry name" value="Cu-binding_MopE"/>
    <property type="match status" value="1"/>
</dbReference>
<evidence type="ECO:0000259" key="10">
    <source>
        <dbReference type="Pfam" id="PF02868"/>
    </source>
</evidence>
<keyword evidence="4" id="KW-0732">Signal</keyword>
<dbReference type="GO" id="GO:0046872">
    <property type="term" value="F:metal ion binding"/>
    <property type="evidence" value="ECO:0007669"/>
    <property type="project" value="UniProtKB-KW"/>
</dbReference>
<evidence type="ECO:0000256" key="8">
    <source>
        <dbReference type="PIRSR" id="PIRSR623612-1"/>
    </source>
</evidence>
<sequence>MTEDETGTDDEVGDEADTETDTDAETGPGPDPDMMQSDPECTEFSELEVAWNIDSAVPRVVRGEDLRLTAEDCEDAEFEDPDNLEDAALAVAEALRPLYGLGVEHTFEVAFVGSDALGFTHVRLTHHYAGVVVSGSQLIVHFDGSDRAYELNGHLFPVSGVDVTPTSSSDNAEAAAQVDFDQAHPGLVGAASSLELVVHVTEGGPRLAYAFDMSAGDLLWRRYVVDAHDDSLLVAVSAAREGLEPEPGEPATITGQRLAGEGGGTVERTGWRGDMTSTHHLFNQDSGLSVHDAVDCGSFEPECINEPTSMWGASDPFGLSGFANLLDTVDYFQTTHGWAPAKVPRMVVRFPNDCFGPPNTNAFFLPGYAPADLILVTVPAPGDSPLGTTDIVGHEYTHAVVNSTAGLIYQGESGALDESFADIFGALVEFATQPDDAASYPAFSPGSADWLLGEDRGSPFRDMRDPAAFGDPTRYGGNNWADTSEGAFDFGGVHTNSGVQNQFFYFLSEGGAGNNDGIAYDLTGIGRAAAAQIGYRAMTVYTAPSSDYADSRQAWRSAAIDLGGEHLAAVEAAWEAVGVGACPTWFPDSDMDGFGDTQAGMEACEQPPGHVDVGGDCDDTDAARFPGAAEVCGDGVINDCAIVFCDDDPNAPDCVDVEDFCGTPQIAVVMGQIQVSWTTDCLLQTSPDLVNWTDYRGELDVQGCEQAAQFTPGEQLFFRLRTH</sequence>
<dbReference type="Gene3D" id="1.10.390.10">
    <property type="entry name" value="Neutral Protease Domain 2"/>
    <property type="match status" value="1"/>
</dbReference>
<dbReference type="InterPro" id="IPR011096">
    <property type="entry name" value="FTP_domain"/>
</dbReference>
<feature type="active site" description="Proton donor" evidence="8">
    <location>
        <position position="494"/>
    </location>
</feature>
<dbReference type="OrthoDB" id="5378341at2"/>
<feature type="region of interest" description="Disordered" evidence="9">
    <location>
        <begin position="1"/>
        <end position="41"/>
    </location>
</feature>
<dbReference type="eggNOG" id="COG3227">
    <property type="taxonomic scope" value="Bacteria"/>
</dbReference>
<feature type="domain" description="Peptidase M4 C-terminal" evidence="10">
    <location>
        <begin position="405"/>
        <end position="579"/>
    </location>
</feature>
<keyword evidence="13" id="KW-1185">Reference proteome</keyword>
<evidence type="ECO:0000256" key="1">
    <source>
        <dbReference type="ARBA" id="ARBA00009388"/>
    </source>
</evidence>
<keyword evidence="5" id="KW-0378">Hydrolase</keyword>
<dbReference type="EMBL" id="ABCS01000014">
    <property type="protein sequence ID" value="EDM79994.1"/>
    <property type="molecule type" value="Genomic_DNA"/>
</dbReference>
<comment type="similarity">
    <text evidence="1">Belongs to the peptidase M4 family.</text>
</comment>
<dbReference type="Gene3D" id="3.10.450.490">
    <property type="match status" value="1"/>
</dbReference>
<dbReference type="InterPro" id="IPR023612">
    <property type="entry name" value="Peptidase_M4"/>
</dbReference>
<dbReference type="Pfam" id="PF02868">
    <property type="entry name" value="Peptidase_M4_C"/>
    <property type="match status" value="1"/>
</dbReference>
<dbReference type="SUPFAM" id="SSF55486">
    <property type="entry name" value="Metalloproteases ('zincins'), catalytic domain"/>
    <property type="match status" value="1"/>
</dbReference>
<evidence type="ECO:0000313" key="12">
    <source>
        <dbReference type="EMBL" id="EDM79994.1"/>
    </source>
</evidence>
<dbReference type="GO" id="GO:0004222">
    <property type="term" value="F:metalloendopeptidase activity"/>
    <property type="evidence" value="ECO:0007669"/>
    <property type="project" value="InterPro"/>
</dbReference>
<reference evidence="12 13" key="1">
    <citation type="submission" date="2007-06" db="EMBL/GenBank/DDBJ databases">
        <authorList>
            <person name="Shimkets L."/>
            <person name="Ferriera S."/>
            <person name="Johnson J."/>
            <person name="Kravitz S."/>
            <person name="Beeson K."/>
            <person name="Sutton G."/>
            <person name="Rogers Y.-H."/>
            <person name="Friedman R."/>
            <person name="Frazier M."/>
            <person name="Venter J.C."/>
        </authorList>
    </citation>
    <scope>NUCLEOTIDE SEQUENCE [LARGE SCALE GENOMIC DNA]</scope>
    <source>
        <strain evidence="12 13">SIR-1</strain>
    </source>
</reference>
<keyword evidence="3" id="KW-0479">Metal-binding</keyword>
<evidence type="ECO:0000256" key="7">
    <source>
        <dbReference type="ARBA" id="ARBA00023049"/>
    </source>
</evidence>
<dbReference type="AlphaFoldDB" id="A6G225"/>
<feature type="compositionally biased region" description="Acidic residues" evidence="9">
    <location>
        <begin position="1"/>
        <end position="24"/>
    </location>
</feature>
<evidence type="ECO:0000256" key="9">
    <source>
        <dbReference type="SAM" id="MobiDB-lite"/>
    </source>
</evidence>
<name>A6G225_9BACT</name>
<dbReference type="InterPro" id="IPR001570">
    <property type="entry name" value="Peptidase_M4_C_domain"/>
</dbReference>
<feature type="domain" description="FTP" evidence="11">
    <location>
        <begin position="114"/>
        <end position="154"/>
    </location>
</feature>
<evidence type="ECO:0000256" key="2">
    <source>
        <dbReference type="ARBA" id="ARBA00022670"/>
    </source>
</evidence>
<dbReference type="Gene3D" id="3.10.170.10">
    <property type="match status" value="1"/>
</dbReference>
<accession>A6G225</accession>
<keyword evidence="7 12" id="KW-0482">Metalloprotease</keyword>
<comment type="caution">
    <text evidence="12">The sequence shown here is derived from an EMBL/GenBank/DDBJ whole genome shotgun (WGS) entry which is preliminary data.</text>
</comment>